<keyword evidence="3" id="KW-1185">Reference proteome</keyword>
<keyword evidence="1" id="KW-1133">Transmembrane helix</keyword>
<dbReference type="AlphaFoldDB" id="A0AAN8R0E4"/>
<feature type="transmembrane region" description="Helical" evidence="1">
    <location>
        <begin position="20"/>
        <end position="43"/>
    </location>
</feature>
<evidence type="ECO:0000313" key="3">
    <source>
        <dbReference type="Proteomes" id="UP001356427"/>
    </source>
</evidence>
<evidence type="ECO:0000256" key="1">
    <source>
        <dbReference type="SAM" id="Phobius"/>
    </source>
</evidence>
<protein>
    <submittedName>
        <fullName evidence="2">Uncharacterized protein</fullName>
    </submittedName>
</protein>
<keyword evidence="1" id="KW-0472">Membrane</keyword>
<organism evidence="2 3">
    <name type="scientific">Coregonus suidteri</name>
    <dbReference type="NCBI Taxonomy" id="861788"/>
    <lineage>
        <taxon>Eukaryota</taxon>
        <taxon>Metazoa</taxon>
        <taxon>Chordata</taxon>
        <taxon>Craniata</taxon>
        <taxon>Vertebrata</taxon>
        <taxon>Euteleostomi</taxon>
        <taxon>Actinopterygii</taxon>
        <taxon>Neopterygii</taxon>
        <taxon>Teleostei</taxon>
        <taxon>Protacanthopterygii</taxon>
        <taxon>Salmoniformes</taxon>
        <taxon>Salmonidae</taxon>
        <taxon>Coregoninae</taxon>
        <taxon>Coregonus</taxon>
    </lineage>
</organism>
<sequence length="99" mass="11381">MEFNSTSPDISTRDPGTVPVYYVLIPFTGFTVIGCVIALVVYIRRKIKQDGLRHMLISQYSSDHSEEDYQDRDEDQEEMEPLYMDGKLSFNQARAQIGL</sequence>
<evidence type="ECO:0000313" key="2">
    <source>
        <dbReference type="EMBL" id="KAK6317778.1"/>
    </source>
</evidence>
<reference evidence="2 3" key="1">
    <citation type="submission" date="2021-04" db="EMBL/GenBank/DDBJ databases">
        <authorList>
            <person name="De Guttry C."/>
            <person name="Zahm M."/>
            <person name="Klopp C."/>
            <person name="Cabau C."/>
            <person name="Louis A."/>
            <person name="Berthelot C."/>
            <person name="Parey E."/>
            <person name="Roest Crollius H."/>
            <person name="Montfort J."/>
            <person name="Robinson-Rechavi M."/>
            <person name="Bucao C."/>
            <person name="Bouchez O."/>
            <person name="Gislard M."/>
            <person name="Lluch J."/>
            <person name="Milhes M."/>
            <person name="Lampietro C."/>
            <person name="Lopez Roques C."/>
            <person name="Donnadieu C."/>
            <person name="Braasch I."/>
            <person name="Desvignes T."/>
            <person name="Postlethwait J."/>
            <person name="Bobe J."/>
            <person name="Wedekind C."/>
            <person name="Guiguen Y."/>
        </authorList>
    </citation>
    <scope>NUCLEOTIDE SEQUENCE [LARGE SCALE GENOMIC DNA]</scope>
    <source>
        <strain evidence="2">Cs_M1</strain>
        <tissue evidence="2">Blood</tissue>
    </source>
</reference>
<gene>
    <name evidence="2" type="ORF">J4Q44_G00110690</name>
</gene>
<dbReference type="Proteomes" id="UP001356427">
    <property type="component" value="Unassembled WGS sequence"/>
</dbReference>
<name>A0AAN8R0E4_9TELE</name>
<accession>A0AAN8R0E4</accession>
<proteinExistence type="predicted"/>
<dbReference type="EMBL" id="JAGTTL010000009">
    <property type="protein sequence ID" value="KAK6317778.1"/>
    <property type="molecule type" value="Genomic_DNA"/>
</dbReference>
<comment type="caution">
    <text evidence="2">The sequence shown here is derived from an EMBL/GenBank/DDBJ whole genome shotgun (WGS) entry which is preliminary data.</text>
</comment>
<keyword evidence="1" id="KW-0812">Transmembrane</keyword>